<organism evidence="2 3">
    <name type="scientific">Aspergillus tubingensis (strain CBS 134.48)</name>
    <dbReference type="NCBI Taxonomy" id="767770"/>
    <lineage>
        <taxon>Eukaryota</taxon>
        <taxon>Fungi</taxon>
        <taxon>Dikarya</taxon>
        <taxon>Ascomycota</taxon>
        <taxon>Pezizomycotina</taxon>
        <taxon>Eurotiomycetes</taxon>
        <taxon>Eurotiomycetidae</taxon>
        <taxon>Eurotiales</taxon>
        <taxon>Aspergillaceae</taxon>
        <taxon>Aspergillus</taxon>
        <taxon>Aspergillus subgen. Circumdati</taxon>
    </lineage>
</organism>
<reference evidence="3" key="1">
    <citation type="journal article" date="2017" name="Genome Biol.">
        <title>Comparative genomics reveals high biological diversity and specific adaptations in the industrially and medically important fungal genus Aspergillus.</title>
        <authorList>
            <person name="de Vries R.P."/>
            <person name="Riley R."/>
            <person name="Wiebenga A."/>
            <person name="Aguilar-Osorio G."/>
            <person name="Amillis S."/>
            <person name="Uchima C.A."/>
            <person name="Anderluh G."/>
            <person name="Asadollahi M."/>
            <person name="Askin M."/>
            <person name="Barry K."/>
            <person name="Battaglia E."/>
            <person name="Bayram O."/>
            <person name="Benocci T."/>
            <person name="Braus-Stromeyer S.A."/>
            <person name="Caldana C."/>
            <person name="Canovas D."/>
            <person name="Cerqueira G.C."/>
            <person name="Chen F."/>
            <person name="Chen W."/>
            <person name="Choi C."/>
            <person name="Clum A."/>
            <person name="Dos Santos R.A."/>
            <person name="Damasio A.R."/>
            <person name="Diallinas G."/>
            <person name="Emri T."/>
            <person name="Fekete E."/>
            <person name="Flipphi M."/>
            <person name="Freyberg S."/>
            <person name="Gallo A."/>
            <person name="Gournas C."/>
            <person name="Habgood R."/>
            <person name="Hainaut M."/>
            <person name="Harispe M.L."/>
            <person name="Henrissat B."/>
            <person name="Hilden K.S."/>
            <person name="Hope R."/>
            <person name="Hossain A."/>
            <person name="Karabika E."/>
            <person name="Karaffa L."/>
            <person name="Karanyi Z."/>
            <person name="Krasevec N."/>
            <person name="Kuo A."/>
            <person name="Kusch H."/>
            <person name="LaButti K."/>
            <person name="Lagendijk E.L."/>
            <person name="Lapidus A."/>
            <person name="Levasseur A."/>
            <person name="Lindquist E."/>
            <person name="Lipzen A."/>
            <person name="Logrieco A.F."/>
            <person name="MacCabe A."/>
            <person name="Maekelae M.R."/>
            <person name="Malavazi I."/>
            <person name="Melin P."/>
            <person name="Meyer V."/>
            <person name="Mielnichuk N."/>
            <person name="Miskei M."/>
            <person name="Molnar A.P."/>
            <person name="Mule G."/>
            <person name="Ngan C.Y."/>
            <person name="Orejas M."/>
            <person name="Orosz E."/>
            <person name="Ouedraogo J.P."/>
            <person name="Overkamp K.M."/>
            <person name="Park H.-S."/>
            <person name="Perrone G."/>
            <person name="Piumi F."/>
            <person name="Punt P.J."/>
            <person name="Ram A.F."/>
            <person name="Ramon A."/>
            <person name="Rauscher S."/>
            <person name="Record E."/>
            <person name="Riano-Pachon D.M."/>
            <person name="Robert V."/>
            <person name="Roehrig J."/>
            <person name="Ruller R."/>
            <person name="Salamov A."/>
            <person name="Salih N.S."/>
            <person name="Samson R.A."/>
            <person name="Sandor E."/>
            <person name="Sanguinetti M."/>
            <person name="Schuetze T."/>
            <person name="Sepcic K."/>
            <person name="Shelest E."/>
            <person name="Sherlock G."/>
            <person name="Sophianopoulou V."/>
            <person name="Squina F.M."/>
            <person name="Sun H."/>
            <person name="Susca A."/>
            <person name="Todd R.B."/>
            <person name="Tsang A."/>
            <person name="Unkles S.E."/>
            <person name="van de Wiele N."/>
            <person name="van Rossen-Uffink D."/>
            <person name="Oliveira J.V."/>
            <person name="Vesth T.C."/>
            <person name="Visser J."/>
            <person name="Yu J.-H."/>
            <person name="Zhou M."/>
            <person name="Andersen M.R."/>
            <person name="Archer D.B."/>
            <person name="Baker S.E."/>
            <person name="Benoit I."/>
            <person name="Brakhage A.A."/>
            <person name="Braus G.H."/>
            <person name="Fischer R."/>
            <person name="Frisvad J.C."/>
            <person name="Goldman G.H."/>
            <person name="Houbraken J."/>
            <person name="Oakley B."/>
            <person name="Pocsi I."/>
            <person name="Scazzocchio C."/>
            <person name="Seiboth B."/>
            <person name="vanKuyk P.A."/>
            <person name="Wortman J."/>
            <person name="Dyer P.S."/>
            <person name="Grigoriev I.V."/>
        </authorList>
    </citation>
    <scope>NUCLEOTIDE SEQUENCE [LARGE SCALE GENOMIC DNA]</scope>
    <source>
        <strain evidence="3">CBS 134.48</strain>
    </source>
</reference>
<feature type="region of interest" description="Disordered" evidence="1">
    <location>
        <begin position="1"/>
        <end position="30"/>
    </location>
</feature>
<evidence type="ECO:0000313" key="2">
    <source>
        <dbReference type="EMBL" id="OJI87854.1"/>
    </source>
</evidence>
<dbReference type="VEuPathDB" id="FungiDB:ASPTUDRAFT_61881"/>
<dbReference type="Proteomes" id="UP000184304">
    <property type="component" value="Unassembled WGS sequence"/>
</dbReference>
<sequence length="141" mass="15708">MNPSGVRVLSPRDNSCETGRQTCHSPEKESPLVTHKETAKFCCCHGTEASRLESSLRWCRLVCGIIQSDSFGSHPSVGREHGLPSPTGMANLTFVRRQHGELRIESLLDVDPPRGDAYFWEQANRRQMKQSLSAIGISSQR</sequence>
<dbReference type="EMBL" id="KV878181">
    <property type="protein sequence ID" value="OJI87854.1"/>
    <property type="molecule type" value="Genomic_DNA"/>
</dbReference>
<name>A0A1L9NFF5_ASPTC</name>
<keyword evidence="3" id="KW-1185">Reference proteome</keyword>
<evidence type="ECO:0000256" key="1">
    <source>
        <dbReference type="SAM" id="MobiDB-lite"/>
    </source>
</evidence>
<feature type="compositionally biased region" description="Polar residues" evidence="1">
    <location>
        <begin position="12"/>
        <end position="24"/>
    </location>
</feature>
<proteinExistence type="predicted"/>
<evidence type="ECO:0000313" key="3">
    <source>
        <dbReference type="Proteomes" id="UP000184304"/>
    </source>
</evidence>
<dbReference type="AlphaFoldDB" id="A0A1L9NFF5"/>
<gene>
    <name evidence="2" type="ORF">ASPTUDRAFT_61881</name>
</gene>
<protein>
    <submittedName>
        <fullName evidence="2">Uncharacterized protein</fullName>
    </submittedName>
</protein>
<accession>A0A1L9NFF5</accession>